<sequence length="202" mass="22426">MSVAAVDRHLRTFVIGSIKLGTPFLRPIAAQKRRKRGGSFGGALCCLPRAPQPRESGRADVRWDVSSDRNRNANYVANIERPELAVMSSPVAESYLRSGHDALLEKGWNPITRDAPDRRLLVAILLAIALVALPAPPARSPPSPPPPASGDRIADLKGKIETRELDNRTMTKARVYADVNVLRPKDYWDYESLTVQWGYARY</sequence>
<accession>A0A426Z8U7</accession>
<gene>
    <name evidence="1" type="ORF">B296_00025961</name>
</gene>
<organism evidence="1 2">
    <name type="scientific">Ensete ventricosum</name>
    <name type="common">Abyssinian banana</name>
    <name type="synonym">Musa ensete</name>
    <dbReference type="NCBI Taxonomy" id="4639"/>
    <lineage>
        <taxon>Eukaryota</taxon>
        <taxon>Viridiplantae</taxon>
        <taxon>Streptophyta</taxon>
        <taxon>Embryophyta</taxon>
        <taxon>Tracheophyta</taxon>
        <taxon>Spermatophyta</taxon>
        <taxon>Magnoliopsida</taxon>
        <taxon>Liliopsida</taxon>
        <taxon>Zingiberales</taxon>
        <taxon>Musaceae</taxon>
        <taxon>Ensete</taxon>
    </lineage>
</organism>
<dbReference type="EMBL" id="AMZH03007809">
    <property type="protein sequence ID" value="RRT60385.1"/>
    <property type="molecule type" value="Genomic_DNA"/>
</dbReference>
<reference evidence="1 2" key="1">
    <citation type="journal article" date="2014" name="Agronomy (Basel)">
        <title>A Draft Genome Sequence for Ensete ventricosum, the Drought-Tolerant Tree Against Hunger.</title>
        <authorList>
            <person name="Harrison J."/>
            <person name="Moore K.A."/>
            <person name="Paszkiewicz K."/>
            <person name="Jones T."/>
            <person name="Grant M."/>
            <person name="Ambacheew D."/>
            <person name="Muzemil S."/>
            <person name="Studholme D.J."/>
        </authorList>
    </citation>
    <scope>NUCLEOTIDE SEQUENCE [LARGE SCALE GENOMIC DNA]</scope>
</reference>
<name>A0A426Z8U7_ENSVE</name>
<evidence type="ECO:0000313" key="2">
    <source>
        <dbReference type="Proteomes" id="UP000287651"/>
    </source>
</evidence>
<proteinExistence type="predicted"/>
<dbReference type="Proteomes" id="UP000287651">
    <property type="component" value="Unassembled WGS sequence"/>
</dbReference>
<dbReference type="AlphaFoldDB" id="A0A426Z8U7"/>
<comment type="caution">
    <text evidence="1">The sequence shown here is derived from an EMBL/GenBank/DDBJ whole genome shotgun (WGS) entry which is preliminary data.</text>
</comment>
<evidence type="ECO:0000313" key="1">
    <source>
        <dbReference type="EMBL" id="RRT60385.1"/>
    </source>
</evidence>
<protein>
    <submittedName>
        <fullName evidence="1">Uncharacterized protein</fullName>
    </submittedName>
</protein>